<dbReference type="InterPro" id="IPR036397">
    <property type="entry name" value="RNaseH_sf"/>
</dbReference>
<evidence type="ECO:0000256" key="1">
    <source>
        <dbReference type="ARBA" id="ARBA00023125"/>
    </source>
</evidence>
<protein>
    <submittedName>
        <fullName evidence="4">Centromere protein B</fullName>
    </submittedName>
</protein>
<evidence type="ECO:0000313" key="5">
    <source>
        <dbReference type="Proteomes" id="UP000230002"/>
    </source>
</evidence>
<evidence type="ECO:0000313" key="4">
    <source>
        <dbReference type="EMBL" id="PIL26583.1"/>
    </source>
</evidence>
<feature type="region of interest" description="Disordered" evidence="2">
    <location>
        <begin position="454"/>
        <end position="477"/>
    </location>
</feature>
<keyword evidence="5" id="KW-1185">Reference proteome</keyword>
<reference evidence="4 5" key="1">
    <citation type="journal article" date="2015" name="Sci. Rep.">
        <title>Chromosome-level genome map provides insights into diverse defense mechanisms in the medicinal fungus Ganoderma sinense.</title>
        <authorList>
            <person name="Zhu Y."/>
            <person name="Xu J."/>
            <person name="Sun C."/>
            <person name="Zhou S."/>
            <person name="Xu H."/>
            <person name="Nelson D.R."/>
            <person name="Qian J."/>
            <person name="Song J."/>
            <person name="Luo H."/>
            <person name="Xiang L."/>
            <person name="Li Y."/>
            <person name="Xu Z."/>
            <person name="Ji A."/>
            <person name="Wang L."/>
            <person name="Lu S."/>
            <person name="Hayward A."/>
            <person name="Sun W."/>
            <person name="Li X."/>
            <person name="Schwartz D.C."/>
            <person name="Wang Y."/>
            <person name="Chen S."/>
        </authorList>
    </citation>
    <scope>NUCLEOTIDE SEQUENCE [LARGE SCALE GENOMIC DNA]</scope>
    <source>
        <strain evidence="4 5">ZZ0214-1</strain>
    </source>
</reference>
<dbReference type="Gene3D" id="3.30.420.10">
    <property type="entry name" value="Ribonuclease H-like superfamily/Ribonuclease H"/>
    <property type="match status" value="1"/>
</dbReference>
<keyword evidence="1" id="KW-0238">DNA-binding</keyword>
<dbReference type="Proteomes" id="UP000230002">
    <property type="component" value="Unassembled WGS sequence"/>
</dbReference>
<feature type="domain" description="HTH CENPB-type" evidence="3">
    <location>
        <begin position="82"/>
        <end position="156"/>
    </location>
</feature>
<dbReference type="AlphaFoldDB" id="A0A2G8RYI6"/>
<evidence type="ECO:0000256" key="2">
    <source>
        <dbReference type="SAM" id="MobiDB-lite"/>
    </source>
</evidence>
<feature type="compositionally biased region" description="Acidic residues" evidence="2">
    <location>
        <begin position="708"/>
        <end position="726"/>
    </location>
</feature>
<dbReference type="GO" id="GO:0003677">
    <property type="term" value="F:DNA binding"/>
    <property type="evidence" value="ECO:0007669"/>
    <property type="project" value="UniProtKB-KW"/>
</dbReference>
<dbReference type="InterPro" id="IPR050863">
    <property type="entry name" value="CenT-Element_Derived"/>
</dbReference>
<comment type="caution">
    <text evidence="4">The sequence shown here is derived from an EMBL/GenBank/DDBJ whole genome shotgun (WGS) entry which is preliminary data.</text>
</comment>
<dbReference type="OrthoDB" id="2800589at2759"/>
<proteinExistence type="predicted"/>
<dbReference type="PANTHER" id="PTHR19303:SF74">
    <property type="entry name" value="POGO TRANSPOSABLE ELEMENT WITH KRAB DOMAIN"/>
    <property type="match status" value="1"/>
</dbReference>
<dbReference type="PROSITE" id="PS51253">
    <property type="entry name" value="HTH_CENPB"/>
    <property type="match status" value="1"/>
</dbReference>
<dbReference type="GO" id="GO:0005634">
    <property type="term" value="C:nucleus"/>
    <property type="evidence" value="ECO:0007669"/>
    <property type="project" value="TreeGrafter"/>
</dbReference>
<organism evidence="4 5">
    <name type="scientific">Ganoderma sinense ZZ0214-1</name>
    <dbReference type="NCBI Taxonomy" id="1077348"/>
    <lineage>
        <taxon>Eukaryota</taxon>
        <taxon>Fungi</taxon>
        <taxon>Dikarya</taxon>
        <taxon>Basidiomycota</taxon>
        <taxon>Agaricomycotina</taxon>
        <taxon>Agaricomycetes</taxon>
        <taxon>Polyporales</taxon>
        <taxon>Polyporaceae</taxon>
        <taxon>Ganoderma</taxon>
    </lineage>
</organism>
<dbReference type="InterPro" id="IPR004875">
    <property type="entry name" value="DDE_SF_endonuclease_dom"/>
</dbReference>
<feature type="region of interest" description="Disordered" evidence="2">
    <location>
        <begin position="671"/>
        <end position="726"/>
    </location>
</feature>
<feature type="compositionally biased region" description="Basic and acidic residues" evidence="2">
    <location>
        <begin position="671"/>
        <end position="686"/>
    </location>
</feature>
<dbReference type="PANTHER" id="PTHR19303">
    <property type="entry name" value="TRANSPOSON"/>
    <property type="match status" value="1"/>
</dbReference>
<name>A0A2G8RYI6_9APHY</name>
<sequence length="726" mass="82069">MGRTALSQAKKDDIDSKFRHHWIEIAANRYKEGRDSGRAVWKSARDVCTEVMQECFEKTGKRVNLVHGTITNRANGMRSAREVGEEKRWLSVGEEEQVIAFAIDTAKRGFPLNHRRLKEHVDMICRARNARGFPEGGVGVSWTSRFLTRHSDRLRPYWSHSLDNSRARAVNPTNVSEYFRLLEEVIKGGPDEEEIPAELIYGMDETGIQLGVGQTQRVFGPTGQSVQYQQRSGDRENVTVVVTVCADGTSLSPAVIFKGESYQTGWKQDNPLNASIGHSPNGYVTGEIGIEWIKKFDNLTKRKANGRRRLLLVDGHSSHYTRQFLEYARANRIHVLCYPSHSTHALQGLDVVIFGPLKQAWTTVRDNYERQGGTVSKRNFLSLYAKAHNIALTSDNIKAAFRKTGVVPLNPAVIPNNMMAPSLESSSHGVLPLLQTSPVRALTTLICEEVQQNAMARSGEGSSQPTRSPPRTPTRPRRTITSVLHSTSLAYLTSPTPIPVHAARPVYHPYPVTPSKRRWEGALKHTPRTEFEADVLGMLADAQAQVDALKEQMITMQAAVVLDGVFVTRAQERMQKQDEKGGMKKSKKIMGDGLPKLLDGDLFYNLVVDHDAAQDRKEAEKVERRAEKQRYDEAMKVWNQQVEYRKGRVLAQAEWYKQAVAEWEIERDRAKAEHRRAGWEKPKKGSIEPMPPKPKLRRRKQAEAVVANEDEDEDEDQDEDQEDPFR</sequence>
<dbReference type="Pfam" id="PF03184">
    <property type="entry name" value="DDE_1"/>
    <property type="match status" value="1"/>
</dbReference>
<gene>
    <name evidence="4" type="ORF">GSI_12341</name>
</gene>
<evidence type="ECO:0000259" key="3">
    <source>
        <dbReference type="PROSITE" id="PS51253"/>
    </source>
</evidence>
<dbReference type="EMBL" id="AYKW01000045">
    <property type="protein sequence ID" value="PIL26583.1"/>
    <property type="molecule type" value="Genomic_DNA"/>
</dbReference>
<dbReference type="InterPro" id="IPR006600">
    <property type="entry name" value="HTH_CenpB_DNA-bd_dom"/>
</dbReference>
<accession>A0A2G8RYI6</accession>
<dbReference type="STRING" id="1077348.A0A2G8RYI6"/>